<protein>
    <submittedName>
        <fullName evidence="3">YdcF family protein</fullName>
    </submittedName>
</protein>
<dbReference type="Gene3D" id="3.40.50.620">
    <property type="entry name" value="HUPs"/>
    <property type="match status" value="1"/>
</dbReference>
<keyword evidence="1" id="KW-0812">Transmembrane</keyword>
<dbReference type="EMBL" id="JBHHMI010000010">
    <property type="protein sequence ID" value="MFB5267697.1"/>
    <property type="molecule type" value="Genomic_DNA"/>
</dbReference>
<dbReference type="RefSeq" id="WP_375355704.1">
    <property type="nucleotide sequence ID" value="NZ_JBHHMI010000010.1"/>
</dbReference>
<keyword evidence="1" id="KW-1133">Transmembrane helix</keyword>
<feature type="transmembrane region" description="Helical" evidence="1">
    <location>
        <begin position="12"/>
        <end position="30"/>
    </location>
</feature>
<dbReference type="CDD" id="cd06259">
    <property type="entry name" value="YdcF-like"/>
    <property type="match status" value="1"/>
</dbReference>
<feature type="domain" description="DUF218" evidence="2">
    <location>
        <begin position="78"/>
        <end position="244"/>
    </location>
</feature>
<evidence type="ECO:0000313" key="4">
    <source>
        <dbReference type="Proteomes" id="UP001580346"/>
    </source>
</evidence>
<accession>A0ABV5AU08</accession>
<name>A0ABV5AU08_9BACL</name>
<dbReference type="Pfam" id="PF02698">
    <property type="entry name" value="DUF218"/>
    <property type="match status" value="1"/>
</dbReference>
<reference evidence="3 4" key="1">
    <citation type="submission" date="2024-09" db="EMBL/GenBank/DDBJ databases">
        <title>Paenibacillus zeirhizospherea sp. nov., isolated from surface of the maize (Zea mays) roots in a horticulture field, Hungary.</title>
        <authorList>
            <person name="Marton D."/>
            <person name="Farkas M."/>
            <person name="Bedics A."/>
            <person name="Toth E."/>
            <person name="Tancsics A."/>
            <person name="Boka K."/>
            <person name="Maroti G."/>
            <person name="Kriszt B."/>
            <person name="Cserhati M."/>
        </authorList>
    </citation>
    <scope>NUCLEOTIDE SEQUENCE [LARGE SCALE GENOMIC DNA]</scope>
    <source>
        <strain evidence="3 4">KCTC 33519</strain>
    </source>
</reference>
<evidence type="ECO:0000256" key="1">
    <source>
        <dbReference type="SAM" id="Phobius"/>
    </source>
</evidence>
<evidence type="ECO:0000259" key="2">
    <source>
        <dbReference type="Pfam" id="PF02698"/>
    </source>
</evidence>
<feature type="transmembrane region" description="Helical" evidence="1">
    <location>
        <begin position="42"/>
        <end position="65"/>
    </location>
</feature>
<dbReference type="PANTHER" id="PTHR30336">
    <property type="entry name" value="INNER MEMBRANE PROTEIN, PROBABLE PERMEASE"/>
    <property type="match status" value="1"/>
</dbReference>
<evidence type="ECO:0000313" key="3">
    <source>
        <dbReference type="EMBL" id="MFB5267697.1"/>
    </source>
</evidence>
<keyword evidence="4" id="KW-1185">Reference proteome</keyword>
<dbReference type="Proteomes" id="UP001580346">
    <property type="component" value="Unassembled WGS sequence"/>
</dbReference>
<comment type="caution">
    <text evidence="3">The sequence shown here is derived from an EMBL/GenBank/DDBJ whole genome shotgun (WGS) entry which is preliminary data.</text>
</comment>
<dbReference type="InterPro" id="IPR014729">
    <property type="entry name" value="Rossmann-like_a/b/a_fold"/>
</dbReference>
<organism evidence="3 4">
    <name type="scientific">Paenibacillus enshidis</name>
    <dbReference type="NCBI Taxonomy" id="1458439"/>
    <lineage>
        <taxon>Bacteria</taxon>
        <taxon>Bacillati</taxon>
        <taxon>Bacillota</taxon>
        <taxon>Bacilli</taxon>
        <taxon>Bacillales</taxon>
        <taxon>Paenibacillaceae</taxon>
        <taxon>Paenibacillus</taxon>
    </lineage>
</organism>
<proteinExistence type="predicted"/>
<dbReference type="InterPro" id="IPR003848">
    <property type="entry name" value="DUF218"/>
</dbReference>
<gene>
    <name evidence="3" type="ORF">ACE41H_13025</name>
</gene>
<dbReference type="PANTHER" id="PTHR30336:SF4">
    <property type="entry name" value="ENVELOPE BIOGENESIS FACTOR ELYC"/>
    <property type="match status" value="1"/>
</dbReference>
<dbReference type="InterPro" id="IPR051599">
    <property type="entry name" value="Cell_Envelope_Assoc"/>
</dbReference>
<sequence length="251" mass="27106">MIYVIKFAYSFVLPPGLFVLLLLAFVVWLWRWRRERKAASILLTITLLFYLSSTNLVGDALIAGLENDYPQPSAVQGDVIVVLGGGAASGTPDVDGEGNMYGSAANRLITAVRLHEQTGLPVLFSGGQVFADNGNEGDIARRQLLGMGIPDSSILIENRSLNTEQNAQNTAALLREKGLSRPVLVTSGFHMTRAVLQFEKAGVTVQPYPTDYLVSRPMKMYAGRLSPSAGAMSNMGLALKEHLGILAARLD</sequence>
<keyword evidence="1" id="KW-0472">Membrane</keyword>